<proteinExistence type="predicted"/>
<dbReference type="SUPFAM" id="SSF161098">
    <property type="entry name" value="MetI-like"/>
    <property type="match status" value="1"/>
</dbReference>
<evidence type="ECO:0000256" key="7">
    <source>
        <dbReference type="SAM" id="Phobius"/>
    </source>
</evidence>
<evidence type="ECO:0000256" key="1">
    <source>
        <dbReference type="ARBA" id="ARBA00004651"/>
    </source>
</evidence>
<dbReference type="InterPro" id="IPR050809">
    <property type="entry name" value="UgpAE/MalFG_permease"/>
</dbReference>
<dbReference type="InterPro" id="IPR035906">
    <property type="entry name" value="MetI-like_sf"/>
</dbReference>
<feature type="transmembrane region" description="Helical" evidence="7">
    <location>
        <begin position="7"/>
        <end position="28"/>
    </location>
</feature>
<dbReference type="EMBL" id="DRTH01000214">
    <property type="protein sequence ID" value="HHF08830.1"/>
    <property type="molecule type" value="Genomic_DNA"/>
</dbReference>
<organism evidence="8">
    <name type="scientific">Kosmotoga arenicorallina</name>
    <dbReference type="NCBI Taxonomy" id="688066"/>
    <lineage>
        <taxon>Bacteria</taxon>
        <taxon>Thermotogati</taxon>
        <taxon>Thermotogota</taxon>
        <taxon>Thermotogae</taxon>
        <taxon>Kosmotogales</taxon>
        <taxon>Kosmotogaceae</taxon>
        <taxon>Kosmotoga</taxon>
    </lineage>
</organism>
<evidence type="ECO:0000256" key="2">
    <source>
        <dbReference type="ARBA" id="ARBA00022448"/>
    </source>
</evidence>
<keyword evidence="2" id="KW-0813">Transport</keyword>
<name>A0A7C5I191_9BACT</name>
<reference evidence="8" key="1">
    <citation type="journal article" date="2020" name="mSystems">
        <title>Genome- and Community-Level Interaction Insights into Carbon Utilization and Element Cycling Functions of Hydrothermarchaeota in Hydrothermal Sediment.</title>
        <authorList>
            <person name="Zhou Z."/>
            <person name="Liu Y."/>
            <person name="Xu W."/>
            <person name="Pan J."/>
            <person name="Luo Z.H."/>
            <person name="Li M."/>
        </authorList>
    </citation>
    <scope>NUCLEOTIDE SEQUENCE [LARGE SCALE GENOMIC DNA]</scope>
    <source>
        <strain evidence="8">HyVt-80</strain>
    </source>
</reference>
<evidence type="ECO:0000256" key="5">
    <source>
        <dbReference type="ARBA" id="ARBA00022989"/>
    </source>
</evidence>
<evidence type="ECO:0000256" key="4">
    <source>
        <dbReference type="ARBA" id="ARBA00022692"/>
    </source>
</evidence>
<feature type="transmembrane region" description="Helical" evidence="7">
    <location>
        <begin position="70"/>
        <end position="91"/>
    </location>
</feature>
<keyword evidence="5 7" id="KW-1133">Transmembrane helix</keyword>
<keyword evidence="4 7" id="KW-0812">Transmembrane</keyword>
<keyword evidence="6 7" id="KW-0472">Membrane</keyword>
<gene>
    <name evidence="8" type="ORF">ENL26_03585</name>
</gene>
<comment type="subcellular location">
    <subcellularLocation>
        <location evidence="1">Cell membrane</location>
        <topology evidence="1">Multi-pass membrane protein</topology>
    </subcellularLocation>
</comment>
<dbReference type="PANTHER" id="PTHR43227">
    <property type="entry name" value="BLL4140 PROTEIN"/>
    <property type="match status" value="1"/>
</dbReference>
<dbReference type="AlphaFoldDB" id="A0A7C5I191"/>
<keyword evidence="3" id="KW-1003">Cell membrane</keyword>
<feature type="non-terminal residue" evidence="8">
    <location>
        <position position="127"/>
    </location>
</feature>
<protein>
    <submittedName>
        <fullName evidence="8">Sugar ABC transporter permease</fullName>
    </submittedName>
</protein>
<feature type="transmembrane region" description="Helical" evidence="7">
    <location>
        <begin position="103"/>
        <end position="123"/>
    </location>
</feature>
<accession>A0A7C5I191</accession>
<evidence type="ECO:0000313" key="8">
    <source>
        <dbReference type="EMBL" id="HHF08830.1"/>
    </source>
</evidence>
<dbReference type="Proteomes" id="UP000886129">
    <property type="component" value="Unassembled WGS sequence"/>
</dbReference>
<evidence type="ECO:0000256" key="6">
    <source>
        <dbReference type="ARBA" id="ARBA00023136"/>
    </source>
</evidence>
<comment type="caution">
    <text evidence="8">The sequence shown here is derived from an EMBL/GenBank/DDBJ whole genome shotgun (WGS) entry which is preliminary data.</text>
</comment>
<dbReference type="GO" id="GO:0005886">
    <property type="term" value="C:plasma membrane"/>
    <property type="evidence" value="ECO:0007669"/>
    <property type="project" value="UniProtKB-SubCell"/>
</dbReference>
<evidence type="ECO:0000256" key="3">
    <source>
        <dbReference type="ARBA" id="ARBA00022475"/>
    </source>
</evidence>
<sequence>MKSQKWVPYAFLALPLLMYSIWVIFPIIQTLYLSFTDWDGVSPELSLIGWDNFKLLFQDPYFKISLWNNIKWLIGFAGISVPLGLLIAMLLDQKFKGSKVYKTLMYLPMTLSFVVIGQIWSWILEPR</sequence>
<dbReference type="Gene3D" id="1.10.3720.10">
    <property type="entry name" value="MetI-like"/>
    <property type="match status" value="1"/>
</dbReference>
<dbReference type="PANTHER" id="PTHR43227:SF11">
    <property type="entry name" value="BLL4140 PROTEIN"/>
    <property type="match status" value="1"/>
</dbReference>